<protein>
    <submittedName>
        <fullName evidence="2">Membrane protein of uncharacterized function</fullName>
    </submittedName>
</protein>
<keyword evidence="1" id="KW-1133">Transmembrane helix</keyword>
<dbReference type="PANTHER" id="PTHR37309:SF1">
    <property type="entry name" value="SLR0284 PROTEIN"/>
    <property type="match status" value="1"/>
</dbReference>
<reference evidence="2 3" key="1">
    <citation type="submission" date="2018-06" db="EMBL/GenBank/DDBJ databases">
        <authorList>
            <consortium name="Pathogen Informatics"/>
            <person name="Doyle S."/>
        </authorList>
    </citation>
    <scope>NUCLEOTIDE SEQUENCE [LARGE SCALE GENOMIC DNA]</scope>
    <source>
        <strain evidence="2 3">NCTC13940</strain>
    </source>
</reference>
<dbReference type="InterPro" id="IPR007165">
    <property type="entry name" value="Phage_holin_4_2"/>
</dbReference>
<evidence type="ECO:0000313" key="3">
    <source>
        <dbReference type="Proteomes" id="UP000250257"/>
    </source>
</evidence>
<dbReference type="AlphaFoldDB" id="A0A2X3GQ32"/>
<dbReference type="Pfam" id="PF04020">
    <property type="entry name" value="Phage_holin_4_2"/>
    <property type="match status" value="1"/>
</dbReference>
<keyword evidence="1" id="KW-0812">Transmembrane</keyword>
<feature type="transmembrane region" description="Helical" evidence="1">
    <location>
        <begin position="53"/>
        <end position="73"/>
    </location>
</feature>
<dbReference type="PANTHER" id="PTHR37309">
    <property type="entry name" value="SLR0284 PROTEIN"/>
    <property type="match status" value="1"/>
</dbReference>
<feature type="transmembrane region" description="Helical" evidence="1">
    <location>
        <begin position="93"/>
        <end position="112"/>
    </location>
</feature>
<sequence length="118" mass="13020">MRFLIGVLINAVLFVALSGFFSSFHVDGFMTAILASFILAILNMLVRPILLLLTLPINILTLGLFTFVVNALMLELTTYFMGYSFSIDGFGTALILAAIMAFANMIINSVLFDNKSRR</sequence>
<evidence type="ECO:0000256" key="1">
    <source>
        <dbReference type="SAM" id="Phobius"/>
    </source>
</evidence>
<keyword evidence="1" id="KW-0472">Membrane</keyword>
<evidence type="ECO:0000313" key="2">
    <source>
        <dbReference type="EMBL" id="SQC62461.1"/>
    </source>
</evidence>
<dbReference type="Proteomes" id="UP000250257">
    <property type="component" value="Unassembled WGS sequence"/>
</dbReference>
<dbReference type="RefSeq" id="WP_007475542.1">
    <property type="nucleotide sequence ID" value="NZ_UAWT01000001.1"/>
</dbReference>
<dbReference type="EMBL" id="UAWT01000001">
    <property type="protein sequence ID" value="SQC62461.1"/>
    <property type="molecule type" value="Genomic_DNA"/>
</dbReference>
<gene>
    <name evidence="2" type="ORF">NCTC13940_00231</name>
</gene>
<dbReference type="STRING" id="1214117.LFLEISCH_09507"/>
<name>A0A2X3GQ32_9LIST</name>
<feature type="transmembrane region" description="Helical" evidence="1">
    <location>
        <begin position="28"/>
        <end position="46"/>
    </location>
</feature>
<organism evidence="2 3">
    <name type="scientific">Listeria fleischmannii subsp. fleischmannii</name>
    <dbReference type="NCBI Taxonomy" id="1671902"/>
    <lineage>
        <taxon>Bacteria</taxon>
        <taxon>Bacillati</taxon>
        <taxon>Bacillota</taxon>
        <taxon>Bacilli</taxon>
        <taxon>Bacillales</taxon>
        <taxon>Listeriaceae</taxon>
        <taxon>Listeria</taxon>
    </lineage>
</organism>
<accession>A0A2X3GQ32</accession>
<proteinExistence type="predicted"/>